<gene>
    <name evidence="1" type="ORF">HanXRQr2_Chr16g0734691</name>
</gene>
<dbReference type="AlphaFoldDB" id="A0A9K3GXQ2"/>
<reference evidence="1" key="2">
    <citation type="submission" date="2020-06" db="EMBL/GenBank/DDBJ databases">
        <title>Helianthus annuus Genome sequencing and assembly Release 2.</title>
        <authorList>
            <person name="Gouzy J."/>
            <person name="Langlade N."/>
            <person name="Munos S."/>
        </authorList>
    </citation>
    <scope>NUCLEOTIDE SEQUENCE</scope>
    <source>
        <tissue evidence="1">Leaves</tissue>
    </source>
</reference>
<keyword evidence="2" id="KW-1185">Reference proteome</keyword>
<name>A0A9K3GXQ2_HELAN</name>
<dbReference type="EMBL" id="MNCJ02000331">
    <property type="protein sequence ID" value="KAF5758893.1"/>
    <property type="molecule type" value="Genomic_DNA"/>
</dbReference>
<dbReference type="Proteomes" id="UP000215914">
    <property type="component" value="Unassembled WGS sequence"/>
</dbReference>
<organism evidence="1 2">
    <name type="scientific">Helianthus annuus</name>
    <name type="common">Common sunflower</name>
    <dbReference type="NCBI Taxonomy" id="4232"/>
    <lineage>
        <taxon>Eukaryota</taxon>
        <taxon>Viridiplantae</taxon>
        <taxon>Streptophyta</taxon>
        <taxon>Embryophyta</taxon>
        <taxon>Tracheophyta</taxon>
        <taxon>Spermatophyta</taxon>
        <taxon>Magnoliopsida</taxon>
        <taxon>eudicotyledons</taxon>
        <taxon>Gunneridae</taxon>
        <taxon>Pentapetalae</taxon>
        <taxon>asterids</taxon>
        <taxon>campanulids</taxon>
        <taxon>Asterales</taxon>
        <taxon>Asteraceae</taxon>
        <taxon>Asteroideae</taxon>
        <taxon>Heliantheae alliance</taxon>
        <taxon>Heliantheae</taxon>
        <taxon>Helianthus</taxon>
    </lineage>
</organism>
<evidence type="ECO:0000313" key="2">
    <source>
        <dbReference type="Proteomes" id="UP000215914"/>
    </source>
</evidence>
<accession>A0A9K3GXQ2</accession>
<proteinExistence type="predicted"/>
<protein>
    <submittedName>
        <fullName evidence="1">Uncharacterized protein</fullName>
    </submittedName>
</protein>
<dbReference type="Gramene" id="mRNA:HanXRQr2_Chr16g0734691">
    <property type="protein sequence ID" value="CDS:HanXRQr2_Chr16g0734691.1"/>
    <property type="gene ID" value="HanXRQr2_Chr16g0734691"/>
</dbReference>
<evidence type="ECO:0000313" key="1">
    <source>
        <dbReference type="EMBL" id="KAF5758893.1"/>
    </source>
</evidence>
<comment type="caution">
    <text evidence="1">The sequence shown here is derived from an EMBL/GenBank/DDBJ whole genome shotgun (WGS) entry which is preliminary data.</text>
</comment>
<reference evidence="1" key="1">
    <citation type="journal article" date="2017" name="Nature">
        <title>The sunflower genome provides insights into oil metabolism, flowering and Asterid evolution.</title>
        <authorList>
            <person name="Badouin H."/>
            <person name="Gouzy J."/>
            <person name="Grassa C.J."/>
            <person name="Murat F."/>
            <person name="Staton S.E."/>
            <person name="Cottret L."/>
            <person name="Lelandais-Briere C."/>
            <person name="Owens G.L."/>
            <person name="Carrere S."/>
            <person name="Mayjonade B."/>
            <person name="Legrand L."/>
            <person name="Gill N."/>
            <person name="Kane N.C."/>
            <person name="Bowers J.E."/>
            <person name="Hubner S."/>
            <person name="Bellec A."/>
            <person name="Berard A."/>
            <person name="Berges H."/>
            <person name="Blanchet N."/>
            <person name="Boniface M.C."/>
            <person name="Brunel D."/>
            <person name="Catrice O."/>
            <person name="Chaidir N."/>
            <person name="Claudel C."/>
            <person name="Donnadieu C."/>
            <person name="Faraut T."/>
            <person name="Fievet G."/>
            <person name="Helmstetter N."/>
            <person name="King M."/>
            <person name="Knapp S.J."/>
            <person name="Lai Z."/>
            <person name="Le Paslier M.C."/>
            <person name="Lippi Y."/>
            <person name="Lorenzon L."/>
            <person name="Mandel J.R."/>
            <person name="Marage G."/>
            <person name="Marchand G."/>
            <person name="Marquand E."/>
            <person name="Bret-Mestries E."/>
            <person name="Morien E."/>
            <person name="Nambeesan S."/>
            <person name="Nguyen T."/>
            <person name="Pegot-Espagnet P."/>
            <person name="Pouilly N."/>
            <person name="Raftis F."/>
            <person name="Sallet E."/>
            <person name="Schiex T."/>
            <person name="Thomas J."/>
            <person name="Vandecasteele C."/>
            <person name="Vares D."/>
            <person name="Vear F."/>
            <person name="Vautrin S."/>
            <person name="Crespi M."/>
            <person name="Mangin B."/>
            <person name="Burke J.M."/>
            <person name="Salse J."/>
            <person name="Munos S."/>
            <person name="Vincourt P."/>
            <person name="Rieseberg L.H."/>
            <person name="Langlade N.B."/>
        </authorList>
    </citation>
    <scope>NUCLEOTIDE SEQUENCE</scope>
    <source>
        <tissue evidence="1">Leaves</tissue>
    </source>
</reference>
<sequence length="49" mass="5541">MGWFKVKREEEGGLQGGCASPEKLAGAPISGHQFLERKSRRLRVFVYSF</sequence>